<keyword evidence="3" id="KW-1185">Reference proteome</keyword>
<dbReference type="AlphaFoldDB" id="A0A3E1NX06"/>
<dbReference type="InterPro" id="IPR032522">
    <property type="entry name" value="DUF4961"/>
</dbReference>
<dbReference type="Pfam" id="PF16328">
    <property type="entry name" value="DUF4961"/>
    <property type="match status" value="1"/>
</dbReference>
<organism evidence="2 3">
    <name type="scientific">Chitinophaga silvisoli</name>
    <dbReference type="NCBI Taxonomy" id="2291814"/>
    <lineage>
        <taxon>Bacteria</taxon>
        <taxon>Pseudomonadati</taxon>
        <taxon>Bacteroidota</taxon>
        <taxon>Chitinophagia</taxon>
        <taxon>Chitinophagales</taxon>
        <taxon>Chitinophagaceae</taxon>
        <taxon>Chitinophaga</taxon>
    </lineage>
</organism>
<dbReference type="Proteomes" id="UP000261174">
    <property type="component" value="Unassembled WGS sequence"/>
</dbReference>
<dbReference type="EMBL" id="QTJV01000009">
    <property type="protein sequence ID" value="RFM32455.1"/>
    <property type="molecule type" value="Genomic_DNA"/>
</dbReference>
<keyword evidence="1" id="KW-0472">Membrane</keyword>
<keyword evidence="1" id="KW-0812">Transmembrane</keyword>
<name>A0A3E1NX06_9BACT</name>
<comment type="caution">
    <text evidence="2">The sequence shown here is derived from an EMBL/GenBank/DDBJ whole genome shotgun (WGS) entry which is preliminary data.</text>
</comment>
<accession>A0A3E1NX06</accession>
<reference evidence="2 3" key="1">
    <citation type="submission" date="2018-08" db="EMBL/GenBank/DDBJ databases">
        <title>Chitinophaga sp. K20C18050901, a novel bacterium isolated from forest soil.</title>
        <authorList>
            <person name="Wang C."/>
        </authorList>
    </citation>
    <scope>NUCLEOTIDE SEQUENCE [LARGE SCALE GENOMIC DNA]</scope>
    <source>
        <strain evidence="2 3">K20C18050901</strain>
    </source>
</reference>
<keyword evidence="1" id="KW-1133">Transmembrane helix</keyword>
<evidence type="ECO:0000256" key="1">
    <source>
        <dbReference type="SAM" id="Phobius"/>
    </source>
</evidence>
<feature type="transmembrane region" description="Helical" evidence="1">
    <location>
        <begin position="26"/>
        <end position="46"/>
    </location>
</feature>
<evidence type="ECO:0000313" key="3">
    <source>
        <dbReference type="Proteomes" id="UP000261174"/>
    </source>
</evidence>
<proteinExistence type="predicted"/>
<protein>
    <submittedName>
        <fullName evidence="2">DUF4961 domain-containing protein</fullName>
    </submittedName>
</protein>
<evidence type="ECO:0000313" key="2">
    <source>
        <dbReference type="EMBL" id="RFM32455.1"/>
    </source>
</evidence>
<sequence length="352" mass="38381">MHISTHWKKITDNFMLPRLNIKGRKIWMLSALLLIGIVFSFCHIKISKVTIPASAKVGDVVPIQLDIDESCNSGGSDRLILGVLMPKGWKGTQNMTATYKSSKGDGSFTMVPLTTLAAHGDGKNWPDYMRATFGIAGNLIDDMEWVVMQSDNPFTYANGDKITGSIFINLKVGADDNPTVVKLAYVVANTTNGFTSDTYFDEGYGPTAEYYNQYIGDCFTVTGGSGDLVDFCNPQLTTISPPKSLDNDLVTISFDSNVTETALSGSDEVYLCATGTTNDGQTITICEQTAKTLMEGVGSGRYEITIWPRSFFGISDNQTLTNMTYFITDKTGTKQVGYGNTTAPFTYKFKCG</sequence>
<gene>
    <name evidence="2" type="ORF">DXN04_22480</name>
</gene>